<dbReference type="InterPro" id="IPR000385">
    <property type="entry name" value="MoaA_NifB_PqqE_Fe-S-bd_CS"/>
</dbReference>
<dbReference type="InterPro" id="IPR058240">
    <property type="entry name" value="rSAM_sf"/>
</dbReference>
<dbReference type="InterPro" id="IPR050377">
    <property type="entry name" value="Radical_SAM_PqqE_MftC-like"/>
</dbReference>
<dbReference type="NCBIfam" id="TIGR04085">
    <property type="entry name" value="rSAM_more_4Fe4S"/>
    <property type="match status" value="1"/>
</dbReference>
<protein>
    <recommendedName>
        <fullName evidence="8">PqqA peptide cyclase</fullName>
        <ecNumber evidence="8">1.21.98.4</ecNumber>
    </recommendedName>
    <alternativeName>
        <fullName evidence="8">Coenzyme PQQ synthesis protein E</fullName>
    </alternativeName>
</protein>
<dbReference type="InterPro" id="IPR011843">
    <property type="entry name" value="PQQ_synth_PqqE_bac"/>
</dbReference>
<dbReference type="SFLD" id="SFLDG01067">
    <property type="entry name" value="SPASM/twitch_domain_containing"/>
    <property type="match status" value="1"/>
</dbReference>
<evidence type="ECO:0000256" key="1">
    <source>
        <dbReference type="ARBA" id="ARBA00022485"/>
    </source>
</evidence>
<dbReference type="PIRSF" id="PIRSF037420">
    <property type="entry name" value="PQQ_syn_pqqE"/>
    <property type="match status" value="1"/>
</dbReference>
<evidence type="ECO:0000259" key="9">
    <source>
        <dbReference type="PROSITE" id="PS51918"/>
    </source>
</evidence>
<dbReference type="PROSITE" id="PS51918">
    <property type="entry name" value="RADICAL_SAM"/>
    <property type="match status" value="1"/>
</dbReference>
<comment type="subunit">
    <text evidence="8">Interacts with PqqD. The interaction is necessary for activity of PqqE.</text>
</comment>
<organism evidence="10 11">
    <name type="scientific">Rhizosaccharibacter radicis</name>
    <dbReference type="NCBI Taxonomy" id="2782605"/>
    <lineage>
        <taxon>Bacteria</taxon>
        <taxon>Pseudomonadati</taxon>
        <taxon>Pseudomonadota</taxon>
        <taxon>Alphaproteobacteria</taxon>
        <taxon>Acetobacterales</taxon>
        <taxon>Acetobacteraceae</taxon>
        <taxon>Rhizosaccharibacter</taxon>
    </lineage>
</organism>
<comment type="cofactor">
    <cofactor evidence="8">
        <name>[4Fe-4S] cluster</name>
        <dbReference type="ChEBI" id="CHEBI:49883"/>
    </cofactor>
    <text evidence="8">Binds 1 [4Fe-4S] cluster. The cluster is coordinated with 3 cysteines and an exchangeable S-adenosyl-L-methionine.</text>
</comment>
<evidence type="ECO:0000256" key="3">
    <source>
        <dbReference type="ARBA" id="ARBA00022723"/>
    </source>
</evidence>
<keyword evidence="7 8" id="KW-0411">Iron-sulfur</keyword>
<evidence type="ECO:0000256" key="7">
    <source>
        <dbReference type="ARBA" id="ARBA00023014"/>
    </source>
</evidence>
<comment type="catalytic activity">
    <reaction evidence="8">
        <text>[PQQ precursor protein] + S-adenosyl-L-methionine = E-Y cross-linked-[PQQ precursor protein] + 5'-deoxyadenosine + L-methionine + H(+)</text>
        <dbReference type="Rhea" id="RHEA:56836"/>
        <dbReference type="Rhea" id="RHEA-COMP:14800"/>
        <dbReference type="Rhea" id="RHEA-COMP:14801"/>
        <dbReference type="ChEBI" id="CHEBI:15378"/>
        <dbReference type="ChEBI" id="CHEBI:17319"/>
        <dbReference type="ChEBI" id="CHEBI:57844"/>
        <dbReference type="ChEBI" id="CHEBI:59789"/>
        <dbReference type="ChEBI" id="CHEBI:141026"/>
        <dbReference type="ChEBI" id="CHEBI:141027"/>
        <dbReference type="EC" id="1.21.98.4"/>
    </reaction>
</comment>
<dbReference type="Pfam" id="PF04055">
    <property type="entry name" value="Radical_SAM"/>
    <property type="match status" value="1"/>
</dbReference>
<keyword evidence="5 8" id="KW-0560">Oxidoreductase</keyword>
<dbReference type="PANTHER" id="PTHR11228">
    <property type="entry name" value="RADICAL SAM DOMAIN PROTEIN"/>
    <property type="match status" value="1"/>
</dbReference>
<proteinExistence type="inferred from homology"/>
<dbReference type="SFLD" id="SFLDF00280">
    <property type="entry name" value="coenzyme_PQQ_synthesis_protein"/>
    <property type="match status" value="1"/>
</dbReference>
<dbReference type="Proteomes" id="UP001524547">
    <property type="component" value="Unassembled WGS sequence"/>
</dbReference>
<reference evidence="10 11" key="1">
    <citation type="submission" date="2022-06" db="EMBL/GenBank/DDBJ databases">
        <title>Rhizosaccharibacter gen. nov. sp. nov. KSS12, endophytic bacteria isolated from sugarcane.</title>
        <authorList>
            <person name="Pitiwittayakul N."/>
        </authorList>
    </citation>
    <scope>NUCLEOTIDE SEQUENCE [LARGE SCALE GENOMIC DNA]</scope>
    <source>
        <strain evidence="10 11">KSS12</strain>
    </source>
</reference>
<dbReference type="InterPro" id="IPR007197">
    <property type="entry name" value="rSAM"/>
</dbReference>
<dbReference type="Gene3D" id="3.20.20.70">
    <property type="entry name" value="Aldolase class I"/>
    <property type="match status" value="1"/>
</dbReference>
<evidence type="ECO:0000256" key="2">
    <source>
        <dbReference type="ARBA" id="ARBA00022691"/>
    </source>
</evidence>
<keyword evidence="3 8" id="KW-0479">Metal-binding</keyword>
<accession>A0ABT1W1C1</accession>
<evidence type="ECO:0000256" key="6">
    <source>
        <dbReference type="ARBA" id="ARBA00023004"/>
    </source>
</evidence>
<keyword evidence="11" id="KW-1185">Reference proteome</keyword>
<dbReference type="Pfam" id="PF13186">
    <property type="entry name" value="SPASM"/>
    <property type="match status" value="1"/>
</dbReference>
<gene>
    <name evidence="8 10" type="primary">pqqE</name>
    <name evidence="10" type="ORF">NFI88_13085</name>
</gene>
<feature type="binding site" evidence="8">
    <location>
        <position position="18"/>
    </location>
    <ligand>
        <name>[4Fe-4S] cluster</name>
        <dbReference type="ChEBI" id="CHEBI:49883"/>
        <note>4Fe-4S-S-AdoMet</note>
    </ligand>
</feature>
<dbReference type="InterPro" id="IPR017200">
    <property type="entry name" value="PqqE-like"/>
</dbReference>
<dbReference type="SFLD" id="SFLDG01386">
    <property type="entry name" value="main_SPASM_domain-containing"/>
    <property type="match status" value="1"/>
</dbReference>
<keyword evidence="1 8" id="KW-0004">4Fe-4S</keyword>
<dbReference type="SUPFAM" id="SSF102114">
    <property type="entry name" value="Radical SAM enzymes"/>
    <property type="match status" value="1"/>
</dbReference>
<keyword evidence="4 8" id="KW-0884">PQQ biosynthesis</keyword>
<comment type="function">
    <text evidence="8">Catalyzes the cross-linking of a glutamate residue and a tyrosine residue in the PqqA protein as part of the biosynthesis of pyrroloquinoline quinone (PQQ).</text>
</comment>
<keyword evidence="2 8" id="KW-0949">S-adenosyl-L-methionine</keyword>
<keyword evidence="6 8" id="KW-0408">Iron</keyword>
<evidence type="ECO:0000256" key="4">
    <source>
        <dbReference type="ARBA" id="ARBA00022905"/>
    </source>
</evidence>
<comment type="caution">
    <text evidence="10">The sequence shown here is derived from an EMBL/GenBank/DDBJ whole genome shotgun (WGS) entry which is preliminary data.</text>
</comment>
<feature type="binding site" evidence="8">
    <location>
        <position position="11"/>
    </location>
    <ligand>
        <name>[4Fe-4S] cluster</name>
        <dbReference type="ChEBI" id="CHEBI:49883"/>
        <note>4Fe-4S-S-AdoMet</note>
    </ligand>
</feature>
<name>A0ABT1W1C1_9PROT</name>
<evidence type="ECO:0000313" key="11">
    <source>
        <dbReference type="Proteomes" id="UP001524547"/>
    </source>
</evidence>
<dbReference type="InterPro" id="IPR023885">
    <property type="entry name" value="4Fe4S-binding_SPASM_dom"/>
</dbReference>
<evidence type="ECO:0000313" key="10">
    <source>
        <dbReference type="EMBL" id="MCQ8241769.1"/>
    </source>
</evidence>
<dbReference type="NCBIfam" id="TIGR02109">
    <property type="entry name" value="PQQ_syn_pqqE"/>
    <property type="match status" value="1"/>
</dbReference>
<feature type="domain" description="Radical SAM core" evidence="9">
    <location>
        <begin position="1"/>
        <end position="213"/>
    </location>
</feature>
<dbReference type="PROSITE" id="PS01305">
    <property type="entry name" value="MOAA_NIFB_PQQE"/>
    <property type="match status" value="1"/>
</dbReference>
<dbReference type="CDD" id="cd01335">
    <property type="entry name" value="Radical_SAM"/>
    <property type="match status" value="1"/>
</dbReference>
<feature type="binding site" evidence="8">
    <location>
        <position position="15"/>
    </location>
    <ligand>
        <name>[4Fe-4S] cluster</name>
        <dbReference type="ChEBI" id="CHEBI:49883"/>
        <note>4Fe-4S-S-AdoMet</note>
    </ligand>
</feature>
<dbReference type="SFLD" id="SFLDS00029">
    <property type="entry name" value="Radical_SAM"/>
    <property type="match status" value="1"/>
</dbReference>
<comment type="similarity">
    <text evidence="8">Belongs to the radical SAM superfamily. PqqE family.</text>
</comment>
<dbReference type="InterPro" id="IPR013785">
    <property type="entry name" value="Aldolase_TIM"/>
</dbReference>
<dbReference type="SMART" id="SM00729">
    <property type="entry name" value="Elp3"/>
    <property type="match status" value="1"/>
</dbReference>
<dbReference type="EC" id="1.21.98.4" evidence="8"/>
<dbReference type="EMBL" id="JAMZEJ010000008">
    <property type="protein sequence ID" value="MCQ8241769.1"/>
    <property type="molecule type" value="Genomic_DNA"/>
</dbReference>
<comment type="pathway">
    <text evidence="8">Cofactor biosynthesis; pyrroloquinoline quinone biosynthesis.</text>
</comment>
<dbReference type="InterPro" id="IPR006638">
    <property type="entry name" value="Elp3/MiaA/NifB-like_rSAM"/>
</dbReference>
<dbReference type="HAMAP" id="MF_00660">
    <property type="entry name" value="PqqE"/>
    <property type="match status" value="1"/>
</dbReference>
<evidence type="ECO:0000256" key="5">
    <source>
        <dbReference type="ARBA" id="ARBA00023002"/>
    </source>
</evidence>
<evidence type="ECO:0000256" key="8">
    <source>
        <dbReference type="HAMAP-Rule" id="MF_00660"/>
    </source>
</evidence>
<sequence length="360" mass="38199">MSLLAELTHRCPLSCPYCSNPLTLDAPAGELSTAEWCDLFDQAAALGVLQLHLSGGEPMARRDLPALVSHAARAGLYTNLITSGVHLTADRARELAAAGLDHLQLSFQHADAAEADRIGGMRGAHGRKLEAAAHARAAGIPLTVNLVVHRQNIGAIAAVAAMAAALGAGRLEVAHVQYYGWGLLNRASLLPDAAELAAATAAVEAARAAHAGRMLIDYVTPDYHADRPKPCMGGWGRRFLNITPSGRALPCHAAETIPGLDFPSVRDQALAAIWRDDPAFHRFRGTEWMPDTCRSCDRRELDWGGCRCQALALAGDAAAMDPVCGRSDRHHVVRAAVADRPGLPPPFRYRQAPGRVAAGG</sequence>
<dbReference type="PANTHER" id="PTHR11228:SF7">
    <property type="entry name" value="PQQA PEPTIDE CYCLASE"/>
    <property type="match status" value="1"/>
</dbReference>
<dbReference type="RefSeq" id="WP_422920525.1">
    <property type="nucleotide sequence ID" value="NZ_JAMZEJ010000008.1"/>
</dbReference>